<dbReference type="OrthoDB" id="7873775at2"/>
<name>A0A074KH78_9RHOB</name>
<keyword evidence="2" id="KW-1185">Reference proteome</keyword>
<dbReference type="AlphaFoldDB" id="A0A074KH78"/>
<evidence type="ECO:0000313" key="1">
    <source>
        <dbReference type="EMBL" id="KEO60937.1"/>
    </source>
</evidence>
<comment type="caution">
    <text evidence="1">The sequence shown here is derived from an EMBL/GenBank/DDBJ whole genome shotgun (WGS) entry which is preliminary data.</text>
</comment>
<dbReference type="EMBL" id="AUNB01000012">
    <property type="protein sequence ID" value="KEO60937.1"/>
    <property type="molecule type" value="Genomic_DNA"/>
</dbReference>
<protein>
    <recommendedName>
        <fullName evidence="3">HPt domain-containing protein</fullName>
    </recommendedName>
</protein>
<dbReference type="Proteomes" id="UP000027471">
    <property type="component" value="Unassembled WGS sequence"/>
</dbReference>
<reference evidence="1 2" key="1">
    <citation type="journal article" date="2015" name="Antonie Van Leeuwenhoek">
        <title>Thioclava indica sp. nov., isolated from surface seawater of the Indian Ocean.</title>
        <authorList>
            <person name="Liu Y."/>
            <person name="Lai Q."/>
            <person name="Du J."/>
            <person name="Xu H."/>
            <person name="Jiang L."/>
            <person name="Shao Z."/>
        </authorList>
    </citation>
    <scope>NUCLEOTIDE SEQUENCE [LARGE SCALE GENOMIC DNA]</scope>
    <source>
        <strain evidence="1 2">DT23-4</strain>
    </source>
</reference>
<organism evidence="1 2">
    <name type="scientific">Thioclava indica</name>
    <dbReference type="NCBI Taxonomy" id="1353528"/>
    <lineage>
        <taxon>Bacteria</taxon>
        <taxon>Pseudomonadati</taxon>
        <taxon>Pseudomonadota</taxon>
        <taxon>Alphaproteobacteria</taxon>
        <taxon>Rhodobacterales</taxon>
        <taxon>Paracoccaceae</taxon>
        <taxon>Thioclava</taxon>
    </lineage>
</organism>
<dbReference type="eggNOG" id="ENOG5032T89">
    <property type="taxonomic scope" value="Bacteria"/>
</dbReference>
<proteinExistence type="predicted"/>
<accession>A0A074KH78</accession>
<evidence type="ECO:0008006" key="3">
    <source>
        <dbReference type="Google" id="ProtNLM"/>
    </source>
</evidence>
<evidence type="ECO:0000313" key="2">
    <source>
        <dbReference type="Proteomes" id="UP000027471"/>
    </source>
</evidence>
<sequence length="126" mass="13665">MAQVSRFTCNEASALDPARIVVIYAQLGEVAAEHVISAAMEDIAQHIVAVEKAAKAHQYAKMVAELDAMVTLAEQIGLSSLVQVARDLQACIEARDHIAQAAVLARLMRLADRSLTEVWDLGDLRL</sequence>
<gene>
    <name evidence="1" type="ORF">DT23_11140</name>
</gene>
<dbReference type="RefSeq" id="WP_038128541.1">
    <property type="nucleotide sequence ID" value="NZ_AUNB01000012.1"/>
</dbReference>
<dbReference type="STRING" id="1353528.DT23_11140"/>